<dbReference type="Pfam" id="PF04398">
    <property type="entry name" value="DUF538"/>
    <property type="match status" value="1"/>
</dbReference>
<organism evidence="2 3">
    <name type="scientific">Trifolium subterraneum</name>
    <name type="common">Subterranean clover</name>
    <dbReference type="NCBI Taxonomy" id="3900"/>
    <lineage>
        <taxon>Eukaryota</taxon>
        <taxon>Viridiplantae</taxon>
        <taxon>Streptophyta</taxon>
        <taxon>Embryophyta</taxon>
        <taxon>Tracheophyta</taxon>
        <taxon>Spermatophyta</taxon>
        <taxon>Magnoliopsida</taxon>
        <taxon>eudicotyledons</taxon>
        <taxon>Gunneridae</taxon>
        <taxon>Pentapetalae</taxon>
        <taxon>rosids</taxon>
        <taxon>fabids</taxon>
        <taxon>Fabales</taxon>
        <taxon>Fabaceae</taxon>
        <taxon>Papilionoideae</taxon>
        <taxon>50 kb inversion clade</taxon>
        <taxon>NPAAA clade</taxon>
        <taxon>Hologalegina</taxon>
        <taxon>IRL clade</taxon>
        <taxon>Trifolieae</taxon>
        <taxon>Trifolium</taxon>
    </lineage>
</organism>
<evidence type="ECO:0000313" key="2">
    <source>
        <dbReference type="EMBL" id="GAU41526.1"/>
    </source>
</evidence>
<dbReference type="Proteomes" id="UP000242715">
    <property type="component" value="Unassembled WGS sequence"/>
</dbReference>
<feature type="signal peptide" evidence="1">
    <location>
        <begin position="1"/>
        <end position="20"/>
    </location>
</feature>
<name>A0A2Z6NCV3_TRISU</name>
<dbReference type="InterPro" id="IPR007493">
    <property type="entry name" value="DUF538"/>
</dbReference>
<dbReference type="SUPFAM" id="SSF141562">
    <property type="entry name" value="At5g01610-like"/>
    <property type="match status" value="1"/>
</dbReference>
<dbReference type="Gene3D" id="2.30.240.10">
    <property type="entry name" value="At5g01610-like"/>
    <property type="match status" value="1"/>
</dbReference>
<keyword evidence="1" id="KW-0732">Signal</keyword>
<accession>A0A2Z6NCV3</accession>
<evidence type="ECO:0000313" key="3">
    <source>
        <dbReference type="Proteomes" id="UP000242715"/>
    </source>
</evidence>
<dbReference type="PANTHER" id="PTHR31676">
    <property type="entry name" value="T31J12.3 PROTEIN-RELATED"/>
    <property type="match status" value="1"/>
</dbReference>
<dbReference type="OrthoDB" id="744548at2759"/>
<dbReference type="AlphaFoldDB" id="A0A2Z6NCV3"/>
<dbReference type="InterPro" id="IPR036758">
    <property type="entry name" value="At5g01610-like"/>
</dbReference>
<reference evidence="3" key="1">
    <citation type="journal article" date="2017" name="Front. Plant Sci.">
        <title>Climate Clever Clovers: New Paradigm to Reduce the Environmental Footprint of Ruminants by Breeding Low Methanogenic Forages Utilizing Haplotype Variation.</title>
        <authorList>
            <person name="Kaur P."/>
            <person name="Appels R."/>
            <person name="Bayer P.E."/>
            <person name="Keeble-Gagnere G."/>
            <person name="Wang J."/>
            <person name="Hirakawa H."/>
            <person name="Shirasawa K."/>
            <person name="Vercoe P."/>
            <person name="Stefanova K."/>
            <person name="Durmic Z."/>
            <person name="Nichols P."/>
            <person name="Revell C."/>
            <person name="Isobe S.N."/>
            <person name="Edwards D."/>
            <person name="Erskine W."/>
        </authorList>
    </citation>
    <scope>NUCLEOTIDE SEQUENCE [LARGE SCALE GENOMIC DNA]</scope>
    <source>
        <strain evidence="3">cv. Daliak</strain>
    </source>
</reference>
<dbReference type="EMBL" id="DF973869">
    <property type="protein sequence ID" value="GAU41526.1"/>
    <property type="molecule type" value="Genomic_DNA"/>
</dbReference>
<dbReference type="PANTHER" id="PTHR31676:SF172">
    <property type="entry name" value="OS01G0595400 PROTEIN"/>
    <property type="match status" value="1"/>
</dbReference>
<protein>
    <recommendedName>
        <fullName evidence="4">DUF538 domain-containing protein</fullName>
    </recommendedName>
</protein>
<proteinExistence type="predicted"/>
<sequence>MNPKILIVFFLLLNLTSISIQNPNPKSKIPKSIPSPAHVELAGYGFPVGLLPATTVLSHNINHTSGDFSVKLGGACKITLPPDNYVATYSDTITGKIVKGKIAELNGIRVRAFFQWWSITGIRSSGDDVVFEVGMITAKYPSKNFDDSPACEGQHSAF</sequence>
<feature type="chain" id="PRO_5016251217" description="DUF538 domain-containing protein" evidence="1">
    <location>
        <begin position="21"/>
        <end position="158"/>
    </location>
</feature>
<evidence type="ECO:0008006" key="4">
    <source>
        <dbReference type="Google" id="ProtNLM"/>
    </source>
</evidence>
<evidence type="ECO:0000256" key="1">
    <source>
        <dbReference type="SAM" id="SignalP"/>
    </source>
</evidence>
<gene>
    <name evidence="2" type="ORF">TSUD_140570</name>
</gene>
<keyword evidence="3" id="KW-1185">Reference proteome</keyword>